<name>A0A1L3MJ89_9MICO</name>
<dbReference type="RefSeq" id="WP_072625540.1">
    <property type="nucleotide sequence ID" value="NZ_CP013290.1"/>
</dbReference>
<dbReference type="EMBL" id="CP013290">
    <property type="protein sequence ID" value="APH02391.1"/>
    <property type="molecule type" value="Genomic_DNA"/>
</dbReference>
<gene>
    <name evidence="2" type="ORF">ASJ30_13345</name>
</gene>
<protein>
    <recommendedName>
        <fullName evidence="4">Lipoprotein</fullName>
    </recommendedName>
</protein>
<feature type="signal peptide" evidence="1">
    <location>
        <begin position="1"/>
        <end position="18"/>
    </location>
</feature>
<evidence type="ECO:0008006" key="4">
    <source>
        <dbReference type="Google" id="ProtNLM"/>
    </source>
</evidence>
<evidence type="ECO:0000313" key="2">
    <source>
        <dbReference type="EMBL" id="APH02391.1"/>
    </source>
</evidence>
<keyword evidence="3" id="KW-1185">Reference proteome</keyword>
<sequence>MRRPVRALVSAAALTALAVPLGACDRWSSKCDTDNTCKILIQGDQFHDFPRPYDKDHGLKSADRIRLVSATQGGEALIQAGGVENTCTQGSSFQVVDTTITCDVVGDDKVELTTTRP</sequence>
<accession>A0A1L3MJ89</accession>
<keyword evidence="1" id="KW-0732">Signal</keyword>
<evidence type="ECO:0000256" key="1">
    <source>
        <dbReference type="SAM" id="SignalP"/>
    </source>
</evidence>
<feature type="chain" id="PRO_5038682746" description="Lipoprotein" evidence="1">
    <location>
        <begin position="19"/>
        <end position="117"/>
    </location>
</feature>
<dbReference type="KEGG" id="jte:ASJ30_13345"/>
<proteinExistence type="predicted"/>
<evidence type="ECO:0000313" key="3">
    <source>
        <dbReference type="Proteomes" id="UP000182938"/>
    </source>
</evidence>
<dbReference type="AlphaFoldDB" id="A0A1L3MJ89"/>
<dbReference type="Proteomes" id="UP000182938">
    <property type="component" value="Chromosome"/>
</dbReference>
<reference evidence="2 3" key="1">
    <citation type="submission" date="2015-11" db="EMBL/GenBank/DDBJ databases">
        <authorList>
            <person name="Zhang Y."/>
            <person name="Guo Z."/>
        </authorList>
    </citation>
    <scope>NUCLEOTIDE SEQUENCE [LARGE SCALE GENOMIC DNA]</scope>
    <source>
        <strain evidence="2 3">YFY001</strain>
    </source>
</reference>
<organism evidence="2 3">
    <name type="scientific">Janibacter indicus</name>
    <dbReference type="NCBI Taxonomy" id="857417"/>
    <lineage>
        <taxon>Bacteria</taxon>
        <taxon>Bacillati</taxon>
        <taxon>Actinomycetota</taxon>
        <taxon>Actinomycetes</taxon>
        <taxon>Micrococcales</taxon>
        <taxon>Intrasporangiaceae</taxon>
        <taxon>Janibacter</taxon>
    </lineage>
</organism>